<dbReference type="EMBL" id="QRYT01000090">
    <property type="protein sequence ID" value="RGV03158.1"/>
    <property type="molecule type" value="Genomic_DNA"/>
</dbReference>
<evidence type="ECO:0000313" key="4">
    <source>
        <dbReference type="Proteomes" id="UP000285379"/>
    </source>
</evidence>
<dbReference type="Gene3D" id="3.40.50.300">
    <property type="entry name" value="P-loop containing nucleotide triphosphate hydrolases"/>
    <property type="match status" value="1"/>
</dbReference>
<dbReference type="SUPFAM" id="SSF52540">
    <property type="entry name" value="P-loop containing nucleoside triphosphate hydrolases"/>
    <property type="match status" value="1"/>
</dbReference>
<evidence type="ECO:0000313" key="3">
    <source>
        <dbReference type="EMBL" id="RGW43373.1"/>
    </source>
</evidence>
<evidence type="ECO:0000313" key="6">
    <source>
        <dbReference type="Proteomes" id="UP000326091"/>
    </source>
</evidence>
<proteinExistence type="predicted"/>
<dbReference type="Proteomes" id="UP000285469">
    <property type="component" value="Unassembled WGS sequence"/>
</dbReference>
<dbReference type="Proteomes" id="UP000326091">
    <property type="component" value="Chromosome"/>
</dbReference>
<accession>A0A3E5EZT9</accession>
<evidence type="ECO:0000313" key="1">
    <source>
        <dbReference type="EMBL" id="QEW35502.1"/>
    </source>
</evidence>
<organism evidence="2 4">
    <name type="scientific">Phocaeicola vulgatus</name>
    <name type="common">Bacteroides vulgatus</name>
    <dbReference type="NCBI Taxonomy" id="821"/>
    <lineage>
        <taxon>Bacteria</taxon>
        <taxon>Pseudomonadati</taxon>
        <taxon>Bacteroidota</taxon>
        <taxon>Bacteroidia</taxon>
        <taxon>Bacteroidales</taxon>
        <taxon>Bacteroidaceae</taxon>
        <taxon>Phocaeicola</taxon>
    </lineage>
</organism>
<gene>
    <name evidence="3" type="ORF">DWV70_21690</name>
    <name evidence="2" type="ORF">DWW27_22000</name>
    <name evidence="1" type="ORF">VIC01_00988</name>
</gene>
<dbReference type="EMBL" id="CP043529">
    <property type="protein sequence ID" value="QEW35502.1"/>
    <property type="molecule type" value="Genomic_DNA"/>
</dbReference>
<dbReference type="InterPro" id="IPR027417">
    <property type="entry name" value="P-loop_NTPase"/>
</dbReference>
<dbReference type="RefSeq" id="WP_117616358.1">
    <property type="nucleotide sequence ID" value="NZ_CP043529.1"/>
</dbReference>
<sequence>MESNERMEEVTRENAIIIWQASRLSIGMKCEKAPEILKANGTVVGTLGNFSASIGKAKSKKTFNVSAIVAAALKNGTVLLYSAELPKDKRKILYVDTEQSPYHCLKVMERILRMAGLPTDRDSEHLEFLALRKYTPKERIAAVEQAIYNTPELGLVVIDGIRDMVYDINSPGESTRIISKLMQWTDDRQIHIHTILHQNKGDENARGHIGTELNNKAETVLLVEKDKGDADISRVSAMHIRAMDFEPFAFRINDRALPELVENYTPQGRKAGRPQQEPFDAYRHITEQQHRIALEAAFALKSEYGYKELEDALINAYASVGVRLNHHKAVSLIITLRNKRMIVQENGRKYTFMPDFHY</sequence>
<reference evidence="1 6" key="2">
    <citation type="submission" date="2019-09" db="EMBL/GenBank/DDBJ databases">
        <title>Commensal-derived Metabolites Govern Vibrio cholerae Pathogenesis in Host.</title>
        <authorList>
            <person name="Yoon S.S."/>
            <person name="Yoon M.Y."/>
        </authorList>
    </citation>
    <scope>NUCLEOTIDE SEQUENCE [LARGE SCALE GENOMIC DNA]</scope>
    <source>
        <strain evidence="1 6">VIC01</strain>
    </source>
</reference>
<protein>
    <submittedName>
        <fullName evidence="2">Mobilization protein</fullName>
    </submittedName>
</protein>
<reference evidence="4 5" key="1">
    <citation type="submission" date="2018-08" db="EMBL/GenBank/DDBJ databases">
        <title>A genome reference for cultivated species of the human gut microbiota.</title>
        <authorList>
            <person name="Zou Y."/>
            <person name="Xue W."/>
            <person name="Luo G."/>
        </authorList>
    </citation>
    <scope>NUCLEOTIDE SEQUENCE [LARGE SCALE GENOMIC DNA]</scope>
    <source>
        <strain evidence="3 5">AF12-25</strain>
        <strain evidence="2 4">AF14-8</strain>
    </source>
</reference>
<dbReference type="Pfam" id="PF13481">
    <property type="entry name" value="AAA_25"/>
    <property type="match status" value="1"/>
</dbReference>
<evidence type="ECO:0000313" key="2">
    <source>
        <dbReference type="EMBL" id="RGV03158.1"/>
    </source>
</evidence>
<dbReference type="Proteomes" id="UP000285379">
    <property type="component" value="Unassembled WGS sequence"/>
</dbReference>
<dbReference type="AlphaFoldDB" id="A0A3E5EZT9"/>
<dbReference type="EMBL" id="QSAI01000064">
    <property type="protein sequence ID" value="RGW43373.1"/>
    <property type="molecule type" value="Genomic_DNA"/>
</dbReference>
<name>A0A3E5EZT9_PHOVU</name>
<evidence type="ECO:0000313" key="5">
    <source>
        <dbReference type="Proteomes" id="UP000285469"/>
    </source>
</evidence>